<sequence length="68" mass="8064">MTVQLTELATDWTGQTYEERLHLCAETLFFHGLLKDRTYHHATAQIRARADIQRNHRARLLRMETRNG</sequence>
<accession>A0A918PE91</accession>
<organism evidence="1 2">
    <name type="scientific">Novosphingobium colocasiae</name>
    <dbReference type="NCBI Taxonomy" id="1256513"/>
    <lineage>
        <taxon>Bacteria</taxon>
        <taxon>Pseudomonadati</taxon>
        <taxon>Pseudomonadota</taxon>
        <taxon>Alphaproteobacteria</taxon>
        <taxon>Sphingomonadales</taxon>
        <taxon>Sphingomonadaceae</taxon>
        <taxon>Novosphingobium</taxon>
    </lineage>
</organism>
<reference evidence="1" key="2">
    <citation type="submission" date="2020-09" db="EMBL/GenBank/DDBJ databases">
        <authorList>
            <person name="Sun Q."/>
            <person name="Kim S."/>
        </authorList>
    </citation>
    <scope>NUCLEOTIDE SEQUENCE</scope>
    <source>
        <strain evidence="1">KCTC 32255</strain>
    </source>
</reference>
<protein>
    <submittedName>
        <fullName evidence="1">Uncharacterized protein</fullName>
    </submittedName>
</protein>
<dbReference type="RefSeq" id="WP_189620730.1">
    <property type="nucleotide sequence ID" value="NZ_BMZA01000004.1"/>
</dbReference>
<dbReference type="Proteomes" id="UP000648075">
    <property type="component" value="Unassembled WGS sequence"/>
</dbReference>
<evidence type="ECO:0000313" key="1">
    <source>
        <dbReference type="EMBL" id="GGZ02422.1"/>
    </source>
</evidence>
<evidence type="ECO:0000313" key="2">
    <source>
        <dbReference type="Proteomes" id="UP000648075"/>
    </source>
</evidence>
<comment type="caution">
    <text evidence="1">The sequence shown here is derived from an EMBL/GenBank/DDBJ whole genome shotgun (WGS) entry which is preliminary data.</text>
</comment>
<dbReference type="AlphaFoldDB" id="A0A918PE91"/>
<reference evidence="1" key="1">
    <citation type="journal article" date="2014" name="Int. J. Syst. Evol. Microbiol.">
        <title>Complete genome sequence of Corynebacterium casei LMG S-19264T (=DSM 44701T), isolated from a smear-ripened cheese.</title>
        <authorList>
            <consortium name="US DOE Joint Genome Institute (JGI-PGF)"/>
            <person name="Walter F."/>
            <person name="Albersmeier A."/>
            <person name="Kalinowski J."/>
            <person name="Ruckert C."/>
        </authorList>
    </citation>
    <scope>NUCLEOTIDE SEQUENCE</scope>
    <source>
        <strain evidence="1">KCTC 32255</strain>
    </source>
</reference>
<dbReference type="EMBL" id="BMZA01000004">
    <property type="protein sequence ID" value="GGZ02422.1"/>
    <property type="molecule type" value="Genomic_DNA"/>
</dbReference>
<gene>
    <name evidence="1" type="ORF">GCM10011614_16860</name>
</gene>
<keyword evidence="2" id="KW-1185">Reference proteome</keyword>
<name>A0A918PE91_9SPHN</name>
<proteinExistence type="predicted"/>